<dbReference type="SUPFAM" id="SSF55874">
    <property type="entry name" value="ATPase domain of HSP90 chaperone/DNA topoisomerase II/histidine kinase"/>
    <property type="match status" value="1"/>
</dbReference>
<evidence type="ECO:0000256" key="2">
    <source>
        <dbReference type="ARBA" id="ARBA00012438"/>
    </source>
</evidence>
<keyword evidence="10" id="KW-0238">DNA-binding</keyword>
<dbReference type="InterPro" id="IPR011123">
    <property type="entry name" value="Y_Y_Y"/>
</dbReference>
<dbReference type="PANTHER" id="PTHR43547">
    <property type="entry name" value="TWO-COMPONENT HISTIDINE KINASE"/>
    <property type="match status" value="1"/>
</dbReference>
<evidence type="ECO:0000256" key="12">
    <source>
        <dbReference type="PROSITE-ProRule" id="PRU00169"/>
    </source>
</evidence>
<dbReference type="InterPro" id="IPR005467">
    <property type="entry name" value="His_kinase_dom"/>
</dbReference>
<dbReference type="InParanoid" id="A0A1I1XEJ2"/>
<dbReference type="InterPro" id="IPR018060">
    <property type="entry name" value="HTH_AraC"/>
</dbReference>
<dbReference type="Pfam" id="PF07494">
    <property type="entry name" value="Reg_prop"/>
    <property type="match status" value="2"/>
</dbReference>
<dbReference type="PROSITE" id="PS00041">
    <property type="entry name" value="HTH_ARAC_FAMILY_1"/>
    <property type="match status" value="1"/>
</dbReference>
<dbReference type="Gene3D" id="3.40.50.2300">
    <property type="match status" value="1"/>
</dbReference>
<dbReference type="eggNOG" id="COG5002">
    <property type="taxonomic scope" value="Bacteria"/>
</dbReference>
<dbReference type="InterPro" id="IPR001789">
    <property type="entry name" value="Sig_transdc_resp-reg_receiver"/>
</dbReference>
<dbReference type="InterPro" id="IPR004358">
    <property type="entry name" value="Sig_transdc_His_kin-like_C"/>
</dbReference>
<dbReference type="Pfam" id="PF00512">
    <property type="entry name" value="HisKA"/>
    <property type="match status" value="1"/>
</dbReference>
<evidence type="ECO:0000256" key="3">
    <source>
        <dbReference type="ARBA" id="ARBA00022553"/>
    </source>
</evidence>
<dbReference type="PANTHER" id="PTHR43547:SF2">
    <property type="entry name" value="HYBRID SIGNAL TRANSDUCTION HISTIDINE KINASE C"/>
    <property type="match status" value="1"/>
</dbReference>
<evidence type="ECO:0000256" key="9">
    <source>
        <dbReference type="ARBA" id="ARBA00023015"/>
    </source>
</evidence>
<accession>A0A1I1XEJ2</accession>
<evidence type="ECO:0000313" key="16">
    <source>
        <dbReference type="EMBL" id="SFE05765.1"/>
    </source>
</evidence>
<organism evidence="16 17">
    <name type="scientific">Thermophagus xiamenensis</name>
    <dbReference type="NCBI Taxonomy" id="385682"/>
    <lineage>
        <taxon>Bacteria</taxon>
        <taxon>Pseudomonadati</taxon>
        <taxon>Bacteroidota</taxon>
        <taxon>Bacteroidia</taxon>
        <taxon>Marinilabiliales</taxon>
        <taxon>Marinilabiliaceae</taxon>
        <taxon>Thermophagus</taxon>
    </lineage>
</organism>
<dbReference type="Gene3D" id="3.30.565.10">
    <property type="entry name" value="Histidine kinase-like ATPase, C-terminal domain"/>
    <property type="match status" value="1"/>
</dbReference>
<keyword evidence="6 16" id="KW-0418">Kinase</keyword>
<dbReference type="SUPFAM" id="SSF63829">
    <property type="entry name" value="Calcium-dependent phosphotriesterase"/>
    <property type="match status" value="2"/>
</dbReference>
<dbReference type="SUPFAM" id="SSF52172">
    <property type="entry name" value="CheY-like"/>
    <property type="match status" value="1"/>
</dbReference>
<evidence type="ECO:0000256" key="7">
    <source>
        <dbReference type="ARBA" id="ARBA00022840"/>
    </source>
</evidence>
<dbReference type="Gene3D" id="2.130.10.10">
    <property type="entry name" value="YVTN repeat-like/Quinoprotein amine dehydrogenase"/>
    <property type="match status" value="2"/>
</dbReference>
<dbReference type="Gene3D" id="1.10.287.130">
    <property type="match status" value="1"/>
</dbReference>
<keyword evidence="8" id="KW-0902">Two-component regulatory system</keyword>
<dbReference type="InterPro" id="IPR036097">
    <property type="entry name" value="HisK_dim/P_sf"/>
</dbReference>
<dbReference type="InterPro" id="IPR036890">
    <property type="entry name" value="HATPase_C_sf"/>
</dbReference>
<dbReference type="PROSITE" id="PS50109">
    <property type="entry name" value="HIS_KIN"/>
    <property type="match status" value="1"/>
</dbReference>
<dbReference type="GO" id="GO:0043565">
    <property type="term" value="F:sequence-specific DNA binding"/>
    <property type="evidence" value="ECO:0007669"/>
    <property type="project" value="InterPro"/>
</dbReference>
<evidence type="ECO:0000256" key="10">
    <source>
        <dbReference type="ARBA" id="ARBA00023125"/>
    </source>
</evidence>
<proteinExistence type="predicted"/>
<gene>
    <name evidence="16" type="ORF">SAMN05444380_1068</name>
</gene>
<evidence type="ECO:0000256" key="4">
    <source>
        <dbReference type="ARBA" id="ARBA00022679"/>
    </source>
</evidence>
<dbReference type="Gene3D" id="1.10.10.60">
    <property type="entry name" value="Homeodomain-like"/>
    <property type="match status" value="2"/>
</dbReference>
<feature type="domain" description="HTH araC/xylS-type" evidence="13">
    <location>
        <begin position="1226"/>
        <end position="1325"/>
    </location>
</feature>
<dbReference type="PROSITE" id="PS01124">
    <property type="entry name" value="HTH_ARAC_FAMILY_2"/>
    <property type="match status" value="1"/>
</dbReference>
<dbReference type="SMART" id="SM00342">
    <property type="entry name" value="HTH_ARAC"/>
    <property type="match status" value="1"/>
</dbReference>
<keyword evidence="17" id="KW-1185">Reference proteome</keyword>
<dbReference type="SUPFAM" id="SSF47384">
    <property type="entry name" value="Homodimeric domain of signal transducing histidine kinase"/>
    <property type="match status" value="1"/>
</dbReference>
<protein>
    <recommendedName>
        <fullName evidence="2">histidine kinase</fullName>
        <ecNumber evidence="2">2.7.13.3</ecNumber>
    </recommendedName>
</protein>
<dbReference type="RefSeq" id="WP_010528463.1">
    <property type="nucleotide sequence ID" value="NZ_AFSL01000085.1"/>
</dbReference>
<dbReference type="PROSITE" id="PS50110">
    <property type="entry name" value="RESPONSE_REGULATORY"/>
    <property type="match status" value="1"/>
</dbReference>
<dbReference type="GO" id="GO:0005524">
    <property type="term" value="F:ATP binding"/>
    <property type="evidence" value="ECO:0007669"/>
    <property type="project" value="UniProtKB-KW"/>
</dbReference>
<dbReference type="FunFam" id="3.30.565.10:FF:000037">
    <property type="entry name" value="Hybrid sensor histidine kinase/response regulator"/>
    <property type="match status" value="1"/>
</dbReference>
<dbReference type="InterPro" id="IPR003661">
    <property type="entry name" value="HisK_dim/P_dom"/>
</dbReference>
<dbReference type="CDD" id="cd17574">
    <property type="entry name" value="REC_OmpR"/>
    <property type="match status" value="1"/>
</dbReference>
<dbReference type="GO" id="GO:0003700">
    <property type="term" value="F:DNA-binding transcription factor activity"/>
    <property type="evidence" value="ECO:0007669"/>
    <property type="project" value="InterPro"/>
</dbReference>
<keyword evidence="7" id="KW-0067">ATP-binding</keyword>
<name>A0A1I1XEJ2_9BACT</name>
<evidence type="ECO:0000256" key="1">
    <source>
        <dbReference type="ARBA" id="ARBA00000085"/>
    </source>
</evidence>
<dbReference type="EC" id="2.7.13.3" evidence="2"/>
<evidence type="ECO:0000259" key="13">
    <source>
        <dbReference type="PROSITE" id="PS01124"/>
    </source>
</evidence>
<feature type="modified residue" description="4-aspartylphosphate" evidence="12">
    <location>
        <position position="1127"/>
    </location>
</feature>
<keyword evidence="11" id="KW-0804">Transcription</keyword>
<keyword evidence="3 12" id="KW-0597">Phosphoprotein</keyword>
<dbReference type="Pfam" id="PF12833">
    <property type="entry name" value="HTH_18"/>
    <property type="match status" value="1"/>
</dbReference>
<evidence type="ECO:0000313" key="17">
    <source>
        <dbReference type="Proteomes" id="UP000181976"/>
    </source>
</evidence>
<feature type="domain" description="Response regulatory" evidence="15">
    <location>
        <begin position="1079"/>
        <end position="1194"/>
    </location>
</feature>
<dbReference type="SMART" id="SM00387">
    <property type="entry name" value="HATPase_c"/>
    <property type="match status" value="1"/>
</dbReference>
<dbReference type="InterPro" id="IPR018062">
    <property type="entry name" value="HTH_AraC-typ_CS"/>
</dbReference>
<keyword evidence="5" id="KW-0547">Nucleotide-binding</keyword>
<dbReference type="CDD" id="cd00075">
    <property type="entry name" value="HATPase"/>
    <property type="match status" value="1"/>
</dbReference>
<dbReference type="InterPro" id="IPR011006">
    <property type="entry name" value="CheY-like_superfamily"/>
</dbReference>
<dbReference type="EMBL" id="FONA01000006">
    <property type="protein sequence ID" value="SFE05765.1"/>
    <property type="molecule type" value="Genomic_DNA"/>
</dbReference>
<dbReference type="InterPro" id="IPR009057">
    <property type="entry name" value="Homeodomain-like_sf"/>
</dbReference>
<dbReference type="PRINTS" id="PR00344">
    <property type="entry name" value="BCTRLSENSOR"/>
</dbReference>
<evidence type="ECO:0000256" key="8">
    <source>
        <dbReference type="ARBA" id="ARBA00023012"/>
    </source>
</evidence>
<dbReference type="InterPro" id="IPR011110">
    <property type="entry name" value="Reg_prop"/>
</dbReference>
<dbReference type="InterPro" id="IPR013783">
    <property type="entry name" value="Ig-like_fold"/>
</dbReference>
<comment type="catalytic activity">
    <reaction evidence="1">
        <text>ATP + protein L-histidine = ADP + protein N-phospho-L-histidine.</text>
        <dbReference type="EC" id="2.7.13.3"/>
    </reaction>
</comment>
<evidence type="ECO:0000256" key="6">
    <source>
        <dbReference type="ARBA" id="ARBA00022777"/>
    </source>
</evidence>
<dbReference type="SMART" id="SM00388">
    <property type="entry name" value="HisKA"/>
    <property type="match status" value="1"/>
</dbReference>
<dbReference type="eggNOG" id="COG0745">
    <property type="taxonomic scope" value="Bacteria"/>
</dbReference>
<dbReference type="SUPFAM" id="SSF46689">
    <property type="entry name" value="Homeodomain-like"/>
    <property type="match status" value="1"/>
</dbReference>
<dbReference type="Pfam" id="PF07495">
    <property type="entry name" value="Y_Y_Y"/>
    <property type="match status" value="1"/>
</dbReference>
<keyword evidence="9" id="KW-0805">Transcription regulation</keyword>
<dbReference type="SMART" id="SM00448">
    <property type="entry name" value="REC"/>
    <property type="match status" value="1"/>
</dbReference>
<dbReference type="Gene3D" id="2.60.40.10">
    <property type="entry name" value="Immunoglobulins"/>
    <property type="match status" value="1"/>
</dbReference>
<reference evidence="16 17" key="1">
    <citation type="submission" date="2016-10" db="EMBL/GenBank/DDBJ databases">
        <authorList>
            <person name="de Groot N.N."/>
        </authorList>
    </citation>
    <scope>NUCLEOTIDE SEQUENCE [LARGE SCALE GENOMIC DNA]</scope>
    <source>
        <strain evidence="16 17">DSM 19012</strain>
    </source>
</reference>
<dbReference type="STRING" id="385682.SAMN05444380_1068"/>
<dbReference type="eggNOG" id="COG3292">
    <property type="taxonomic scope" value="Bacteria"/>
</dbReference>
<sequence length="1333" mass="152915">MVTVRGQAPRFDHFDISGGLSQNNINGLVIDDKGNVWVGTLDGLNKFNGYEFEIFKPQYDNTDGVSGNHIIAMGKGVNGDVWITTREGVLNQYRSAVKRFRHFPDSIFSALGVAPVQNLLQQNDSLLWFSQDNKVGLLNINDQNGWKYNASAYVSGLTLKGDSLLTFGRFGIEYLSVEDNNGNISIKSHLLKKRPCYHLQRDENEWYMISDRGIEKWSDNLTVSELVVDLSTLNLSIRPSQINCFAVYKGVFWIGDDNLLDRIRPQGNGYMVERFSYNPENDFSFKGYYVTHLQFDSLGNLWIGTRKNGLNHFNYRKNRFLHYNWNRPLLNSPDTDPVRAICKRNNGEIWLGFDRKGVGIIDSEGRQHYLGYFYLKDGSKRVIRNVRNIFEDSYGNIWVGEASRLCIYNESRKRLEAVSSRFSWTWPYHCYSIKEFEPGILTITSSQKLGMVNLETGELTQLNLNENNNGLPGIVREVVKDKYGNLWIAKDENGLLKFEKQQKRFKTYQRSSHNLSDNKIYCLLPRGDSLWIGTNAGLNLFSISGDSVVNKYFEKDGLSNNIVYSLLRDSKGNLWMSTNRGITHFYPDEEQFYVFLANDFFMDDAWYADKDGYIFYGGYTGVVGFHPDSIVLPHLNIRAGIESFYLFNREILPGDSLGNRILINQPLQSGSEIKLKHNENSFSIRFNAYPFDYPNHNVFRYRLLGLQNEWIYPAGTIREASYTVVPPGEYIFELQAGSNRQTFGPSLYLKIVVIPPFWRTTWFKGAMILLLLGLIFGGYQIRLQQIHKRNLLLKSRVEEQTKELRERNQQILEMSQKLHEADQSKLQFFTNISHDFRTPLTLILAHLDQIDHNKKRAVRTIRNNARRLMNMIDQLIDLRKLDQGKLKLSVSKFDVVGVVKDIVGNFQPLAEQKNVNIQFYSSNDTLEVWLDMDKLEKITGNLLSNAIKYSGENSSVMVTVGEESNAFYIEVEDSGPGISKEELERIFDRFYRVTGTGNKASGHGIGLTIVKGLTELQKGRVEVSSTPGKGTRFRLKFLKGRDHFKEEDFGTSSSAAIFYDEPVVEENFADDFSRYSDQKIVIVEDNRELSAFLKEVLDNWFQVKVAYDGKQALSIIRQFEPDLIISDIMMPGMDGIALCREIKANNRTSNIPFILLTARTDEEIKIEGFDLGIDDYIEKPFNTRVLLARLKSILENRQKLMQNIQSADCYISAGAEFSKEDKSFLNSVNSLIENNFSDASFNVEVLSKMLFMSRSSFYRKFKSLTGMTAADYLRKIRLHKAVNLIRYEEMPVGQIAENVGFQSVAHFRKSFKNEFGATPGEWSKKHKAGNIRS</sequence>
<dbReference type="Pfam" id="PF00072">
    <property type="entry name" value="Response_reg"/>
    <property type="match status" value="1"/>
</dbReference>
<evidence type="ECO:0000256" key="5">
    <source>
        <dbReference type="ARBA" id="ARBA00022741"/>
    </source>
</evidence>
<dbReference type="GO" id="GO:0000155">
    <property type="term" value="F:phosphorelay sensor kinase activity"/>
    <property type="evidence" value="ECO:0007669"/>
    <property type="project" value="InterPro"/>
</dbReference>
<evidence type="ECO:0000256" key="11">
    <source>
        <dbReference type="ARBA" id="ARBA00023163"/>
    </source>
</evidence>
<evidence type="ECO:0000259" key="15">
    <source>
        <dbReference type="PROSITE" id="PS50110"/>
    </source>
</evidence>
<dbReference type="InterPro" id="IPR003594">
    <property type="entry name" value="HATPase_dom"/>
</dbReference>
<dbReference type="InterPro" id="IPR015943">
    <property type="entry name" value="WD40/YVTN_repeat-like_dom_sf"/>
</dbReference>
<feature type="domain" description="Histidine kinase" evidence="14">
    <location>
        <begin position="831"/>
        <end position="1041"/>
    </location>
</feature>
<dbReference type="Proteomes" id="UP000181976">
    <property type="component" value="Unassembled WGS sequence"/>
</dbReference>
<keyword evidence="4" id="KW-0808">Transferase</keyword>
<evidence type="ECO:0000259" key="14">
    <source>
        <dbReference type="PROSITE" id="PS50109"/>
    </source>
</evidence>
<dbReference type="Pfam" id="PF02518">
    <property type="entry name" value="HATPase_c"/>
    <property type="match status" value="1"/>
</dbReference>
<dbReference type="CDD" id="cd00082">
    <property type="entry name" value="HisKA"/>
    <property type="match status" value="1"/>
</dbReference>